<dbReference type="Proteomes" id="UP000830768">
    <property type="component" value="Chromosome 11"/>
</dbReference>
<organism evidence="1 2">
    <name type="scientific">Fusarium solani subsp. cucurbitae</name>
    <name type="common">Neocosmosporum cucurbitae</name>
    <dbReference type="NCBI Taxonomy" id="2747967"/>
    <lineage>
        <taxon>Eukaryota</taxon>
        <taxon>Fungi</taxon>
        <taxon>Dikarya</taxon>
        <taxon>Ascomycota</taxon>
        <taxon>Pezizomycotina</taxon>
        <taxon>Sordariomycetes</taxon>
        <taxon>Hypocreomycetidae</taxon>
        <taxon>Hypocreales</taxon>
        <taxon>Nectriaceae</taxon>
        <taxon>Fusarium</taxon>
        <taxon>Fusarium solani species complex</taxon>
    </lineage>
</organism>
<name>A0ACD3ZMY7_FUSSC</name>
<sequence length="403" mass="44161">MVCTSLIQFPHQPLLPAKLEATMAVDSPLAPLDASKLEIKAHDTPKPVPDVESPELASLKVSTDRMVVATWTAHQGWANPQVVPYGPVPLMPSASALQYATQCFEGMKLFRGYDGRLRLFRPLYNCERMLKSATRISLPGFDPEELLKLIRKLCILEAPKWLPKDKPGSALYLRPTMIGTDSSLGFKVPDEAALYIFMVYWPPPNPATLNGGAAPGTRLLASSESAVRAWPGGTGAAKVGGNYGSALVEHAVAKKQGYDQVLWLYGPDRQITEAGSTNIFVMWKTASGTVEMVTSPLDENNLILAGNTRRSIIELSREMFAPGRAEEGIECEVFERVITMAEVESAARDGRLIGAFVSEIMYNSQAIEVGMGSARHVSLLRERMSDIMYGREENSWADIVEES</sequence>
<accession>A0ACD3ZMY7</accession>
<protein>
    <submittedName>
        <fullName evidence="1">Uncharacterized protein</fullName>
    </submittedName>
</protein>
<reference evidence="1" key="1">
    <citation type="submission" date="2021-11" db="EMBL/GenBank/DDBJ databases">
        <title>Fusarium solani-melongenae Genome sequencing and assembly.</title>
        <authorList>
            <person name="Xie S."/>
            <person name="Huang L."/>
            <person name="Zhang X."/>
        </authorList>
    </citation>
    <scope>NUCLEOTIDE SEQUENCE</scope>
    <source>
        <strain evidence="1">CRI 24-3</strain>
    </source>
</reference>
<dbReference type="EMBL" id="CP090039">
    <property type="protein sequence ID" value="UPL02449.1"/>
    <property type="molecule type" value="Genomic_DNA"/>
</dbReference>
<evidence type="ECO:0000313" key="2">
    <source>
        <dbReference type="Proteomes" id="UP000830768"/>
    </source>
</evidence>
<proteinExistence type="predicted"/>
<evidence type="ECO:0000313" key="1">
    <source>
        <dbReference type="EMBL" id="UPL02449.1"/>
    </source>
</evidence>
<keyword evidence="2" id="KW-1185">Reference proteome</keyword>
<gene>
    <name evidence="1" type="ORF">LCI18_013383</name>
</gene>